<sequence>MSAAGADLQVVVFGLGDEEFALPVAAVREILDHRPAFRVPDAPAWLLGLTDVRGTSVPMVDLRVRLGLAAADVTLATRILVVDLPRAGGEPLALGLVVDRVLDVSAFPAGAVEPSPDVGTRWRSEHLRGILRRGGGFVVLLDLATLHADDRALASAGLDRAA</sequence>
<dbReference type="GO" id="GO:0006935">
    <property type="term" value="P:chemotaxis"/>
    <property type="evidence" value="ECO:0007669"/>
    <property type="project" value="InterPro"/>
</dbReference>
<evidence type="ECO:0000259" key="1">
    <source>
        <dbReference type="PROSITE" id="PS50851"/>
    </source>
</evidence>
<feature type="domain" description="CheW-like" evidence="1">
    <location>
        <begin position="7"/>
        <end position="152"/>
    </location>
</feature>
<dbReference type="CDD" id="cd00732">
    <property type="entry name" value="CheW"/>
    <property type="match status" value="1"/>
</dbReference>
<evidence type="ECO:0000313" key="2">
    <source>
        <dbReference type="EMBL" id="PZQ60818.1"/>
    </source>
</evidence>
<proteinExistence type="predicted"/>
<dbReference type="SUPFAM" id="SSF50341">
    <property type="entry name" value="CheW-like"/>
    <property type="match status" value="1"/>
</dbReference>
<dbReference type="GO" id="GO:0007165">
    <property type="term" value="P:signal transduction"/>
    <property type="evidence" value="ECO:0007669"/>
    <property type="project" value="InterPro"/>
</dbReference>
<gene>
    <name evidence="2" type="ORF">DI544_07725</name>
</gene>
<organism evidence="2 3">
    <name type="scientific">Sphingomonas taxi</name>
    <dbReference type="NCBI Taxonomy" id="1549858"/>
    <lineage>
        <taxon>Bacteria</taxon>
        <taxon>Pseudomonadati</taxon>
        <taxon>Pseudomonadota</taxon>
        <taxon>Alphaproteobacteria</taxon>
        <taxon>Sphingomonadales</taxon>
        <taxon>Sphingomonadaceae</taxon>
        <taxon>Sphingomonas</taxon>
    </lineage>
</organism>
<dbReference type="InterPro" id="IPR036061">
    <property type="entry name" value="CheW-like_dom_sf"/>
</dbReference>
<accession>A0A2W5P8I3</accession>
<dbReference type="Gene3D" id="2.40.50.180">
    <property type="entry name" value="CheA-289, Domain 4"/>
    <property type="match status" value="1"/>
</dbReference>
<dbReference type="PANTHER" id="PTHR22617">
    <property type="entry name" value="CHEMOTAXIS SENSOR HISTIDINE KINASE-RELATED"/>
    <property type="match status" value="1"/>
</dbReference>
<dbReference type="Proteomes" id="UP000249229">
    <property type="component" value="Unassembled WGS sequence"/>
</dbReference>
<dbReference type="GO" id="GO:0005829">
    <property type="term" value="C:cytosol"/>
    <property type="evidence" value="ECO:0007669"/>
    <property type="project" value="TreeGrafter"/>
</dbReference>
<dbReference type="SMART" id="SM00260">
    <property type="entry name" value="CheW"/>
    <property type="match status" value="1"/>
</dbReference>
<dbReference type="InterPro" id="IPR002545">
    <property type="entry name" value="CheW-lke_dom"/>
</dbReference>
<reference evidence="2 3" key="1">
    <citation type="submission" date="2017-08" db="EMBL/GenBank/DDBJ databases">
        <title>Infants hospitalized years apart are colonized by the same room-sourced microbial strains.</title>
        <authorList>
            <person name="Brooks B."/>
            <person name="Olm M.R."/>
            <person name="Firek B.A."/>
            <person name="Baker R."/>
            <person name="Thomas B.C."/>
            <person name="Morowitz M.J."/>
            <person name="Banfield J.F."/>
        </authorList>
    </citation>
    <scope>NUCLEOTIDE SEQUENCE [LARGE SCALE GENOMIC DNA]</scope>
    <source>
        <strain evidence="2">S2_005_001_R1_22</strain>
    </source>
</reference>
<name>A0A2W5P8I3_9SPHN</name>
<evidence type="ECO:0000313" key="3">
    <source>
        <dbReference type="Proteomes" id="UP000249229"/>
    </source>
</evidence>
<dbReference type="InterPro" id="IPR039315">
    <property type="entry name" value="CheW"/>
</dbReference>
<dbReference type="PROSITE" id="PS50851">
    <property type="entry name" value="CHEW"/>
    <property type="match status" value="1"/>
</dbReference>
<dbReference type="AlphaFoldDB" id="A0A2W5P8I3"/>
<comment type="caution">
    <text evidence="2">The sequence shown here is derived from an EMBL/GenBank/DDBJ whole genome shotgun (WGS) entry which is preliminary data.</text>
</comment>
<dbReference type="EMBL" id="QFQI01000004">
    <property type="protein sequence ID" value="PZQ60818.1"/>
    <property type="molecule type" value="Genomic_DNA"/>
</dbReference>
<dbReference type="Pfam" id="PF01584">
    <property type="entry name" value="CheW"/>
    <property type="match status" value="1"/>
</dbReference>
<dbReference type="PANTHER" id="PTHR22617:SF23">
    <property type="entry name" value="CHEMOTAXIS PROTEIN CHEW"/>
    <property type="match status" value="1"/>
</dbReference>
<dbReference type="Gene3D" id="2.30.30.40">
    <property type="entry name" value="SH3 Domains"/>
    <property type="match status" value="1"/>
</dbReference>
<protein>
    <submittedName>
        <fullName evidence="2">Chemotaxis protein CheW</fullName>
    </submittedName>
</protein>